<dbReference type="SMART" id="SM00635">
    <property type="entry name" value="BID_2"/>
    <property type="match status" value="2"/>
</dbReference>
<evidence type="ECO:0000313" key="3">
    <source>
        <dbReference type="Proteomes" id="UP000295181"/>
    </source>
</evidence>
<proteinExistence type="predicted"/>
<sequence>MADNFSVEDKDKNSLAKDVPSPVTISQLTPNTIYSGWLATKNDGDATLAIPDQTTLPSKPSMTLTPGAKQFTANVKLATGDGSAPITKAVISYKNGDNDAKTKEFDKPMDLSSLVVDGLADGTDYDATVVVSNASGDSGASDSVSVTTDSAKIAVTGVKFVGESTNINVGETKNIIATVSPDDATNKALKYSSSDTTVATIDADSGSAKGVKAGSVTITATSVDDTSKKATVTLNVQTPTVNVTGITADKSLTVQVGKTAKINAVIAPDNATNKGVIYKSADPTLATVDADGTVHGIKATDPGKTVQITATSYADGSKTATTAVTVTTAS</sequence>
<dbReference type="InterPro" id="IPR036116">
    <property type="entry name" value="FN3_sf"/>
</dbReference>
<protein>
    <recommendedName>
        <fullName evidence="1">Fibronectin type-III domain-containing protein</fullName>
    </recommendedName>
</protein>
<dbReference type="SUPFAM" id="SSF49265">
    <property type="entry name" value="Fibronectin type III"/>
    <property type="match status" value="1"/>
</dbReference>
<dbReference type="InterPro" id="IPR008964">
    <property type="entry name" value="Invasin/intimin_cell_adhesion"/>
</dbReference>
<evidence type="ECO:0000313" key="2">
    <source>
        <dbReference type="EMBL" id="TDG78698.1"/>
    </source>
</evidence>
<dbReference type="InterPro" id="IPR003343">
    <property type="entry name" value="Big_2"/>
</dbReference>
<dbReference type="AlphaFoldDB" id="A0A4R5NPW3"/>
<dbReference type="SUPFAM" id="SSF49373">
    <property type="entry name" value="Invasin/intimin cell-adhesion fragments"/>
    <property type="match status" value="2"/>
</dbReference>
<dbReference type="Gene3D" id="2.60.40.10">
    <property type="entry name" value="Immunoglobulins"/>
    <property type="match status" value="1"/>
</dbReference>
<dbReference type="InterPro" id="IPR003961">
    <property type="entry name" value="FN3_dom"/>
</dbReference>
<dbReference type="InterPro" id="IPR013783">
    <property type="entry name" value="Ig-like_fold"/>
</dbReference>
<name>A0A4R5NPW3_LENBU</name>
<accession>A0A4R5NPW3</accession>
<dbReference type="PROSITE" id="PS50853">
    <property type="entry name" value="FN3"/>
    <property type="match status" value="1"/>
</dbReference>
<gene>
    <name evidence="2" type="ORF">C5L32_000499</name>
</gene>
<feature type="domain" description="Fibronectin type-III" evidence="1">
    <location>
        <begin position="56"/>
        <end position="151"/>
    </location>
</feature>
<organism evidence="2 3">
    <name type="scientific">Lentilactobacillus buchneri DSM 20057</name>
    <dbReference type="NCBI Taxonomy" id="1423728"/>
    <lineage>
        <taxon>Bacteria</taxon>
        <taxon>Bacillati</taxon>
        <taxon>Bacillota</taxon>
        <taxon>Bacilli</taxon>
        <taxon>Lactobacillales</taxon>
        <taxon>Lactobacillaceae</taxon>
        <taxon>Lentilactobacillus</taxon>
    </lineage>
</organism>
<reference evidence="2 3" key="1">
    <citation type="journal article" date="2019" name="Appl. Microbiol. Biotechnol.">
        <title>Uncovering carbohydrate metabolism through a genotype-phenotype association study of 56 lactic acid bacteria genomes.</title>
        <authorList>
            <person name="Buron-Moles G."/>
            <person name="Chailyan A."/>
            <person name="Dolejs I."/>
            <person name="Forster J."/>
            <person name="Miks M.H."/>
        </authorList>
    </citation>
    <scope>NUCLEOTIDE SEQUENCE [LARGE SCALE GENOMIC DNA]</scope>
    <source>
        <strain evidence="2 3">ATCC 4005</strain>
    </source>
</reference>
<dbReference type="CDD" id="cd00063">
    <property type="entry name" value="FN3"/>
    <property type="match status" value="1"/>
</dbReference>
<evidence type="ECO:0000259" key="1">
    <source>
        <dbReference type="PROSITE" id="PS50853"/>
    </source>
</evidence>
<dbReference type="GeneID" id="72462333"/>
<dbReference type="EMBL" id="PUFP01000035">
    <property type="protein sequence ID" value="TDG78698.1"/>
    <property type="molecule type" value="Genomic_DNA"/>
</dbReference>
<dbReference type="Gene3D" id="2.60.40.1080">
    <property type="match status" value="2"/>
</dbReference>
<comment type="caution">
    <text evidence="2">The sequence shown here is derived from an EMBL/GenBank/DDBJ whole genome shotgun (WGS) entry which is preliminary data.</text>
</comment>
<dbReference type="Proteomes" id="UP000295181">
    <property type="component" value="Unassembled WGS sequence"/>
</dbReference>
<dbReference type="Pfam" id="PF02368">
    <property type="entry name" value="Big_2"/>
    <property type="match status" value="2"/>
</dbReference>
<dbReference type="RefSeq" id="WP_056939072.1">
    <property type="nucleotide sequence ID" value="NZ_AZDM01000024.1"/>
</dbReference>